<dbReference type="Pfam" id="PF02518">
    <property type="entry name" value="HATPase_c"/>
    <property type="match status" value="1"/>
</dbReference>
<dbReference type="PRINTS" id="PR00344">
    <property type="entry name" value="BCTRLSENSOR"/>
</dbReference>
<keyword evidence="3" id="KW-1133">Transmembrane helix</keyword>
<reference evidence="5 6" key="1">
    <citation type="submission" date="2019-11" db="EMBL/GenBank/DDBJ databases">
        <title>Type strains purchased from KCTC, JCM and DSMZ.</title>
        <authorList>
            <person name="Lu H."/>
        </authorList>
    </citation>
    <scope>NUCLEOTIDE SEQUENCE [LARGE SCALE GENOMIC DNA]</scope>
    <source>
        <strain evidence="5 6">KCTC 42409</strain>
    </source>
</reference>
<dbReference type="SMART" id="SM00387">
    <property type="entry name" value="HATPase_c"/>
    <property type="match status" value="1"/>
</dbReference>
<dbReference type="InterPro" id="IPR036890">
    <property type="entry name" value="HATPase_C_sf"/>
</dbReference>
<dbReference type="GO" id="GO:0000155">
    <property type="term" value="F:phosphorelay sensor kinase activity"/>
    <property type="evidence" value="ECO:0007669"/>
    <property type="project" value="InterPro"/>
</dbReference>
<dbReference type="SUPFAM" id="SSF55874">
    <property type="entry name" value="ATPase domain of HSP90 chaperone/DNA topoisomerase II/histidine kinase"/>
    <property type="match status" value="1"/>
</dbReference>
<dbReference type="AlphaFoldDB" id="A0A6L6PYL8"/>
<dbReference type="RefSeq" id="WP_155438211.1">
    <property type="nucleotide sequence ID" value="NZ_WNLA01000003.1"/>
</dbReference>
<dbReference type="PANTHER" id="PTHR34220:SF9">
    <property type="entry name" value="SIGNAL TRANSDUCTION HISTIDINE KINASE INTERNAL REGION DOMAIN-CONTAINING PROTEIN"/>
    <property type="match status" value="1"/>
</dbReference>
<dbReference type="EMBL" id="WNLA01000003">
    <property type="protein sequence ID" value="MTW01802.1"/>
    <property type="molecule type" value="Genomic_DNA"/>
</dbReference>
<dbReference type="EC" id="2.7.13.3" evidence="2"/>
<comment type="caution">
    <text evidence="5">The sequence shown here is derived from an EMBL/GenBank/DDBJ whole genome shotgun (WGS) entry which is preliminary data.</text>
</comment>
<proteinExistence type="predicted"/>
<dbReference type="Proteomes" id="UP000484015">
    <property type="component" value="Unassembled WGS sequence"/>
</dbReference>
<evidence type="ECO:0000256" key="2">
    <source>
        <dbReference type="ARBA" id="ARBA00012438"/>
    </source>
</evidence>
<gene>
    <name evidence="5" type="ORF">GM668_06835</name>
</gene>
<feature type="domain" description="Histidine kinase/HSP90-like ATPase" evidence="4">
    <location>
        <begin position="201"/>
        <end position="300"/>
    </location>
</feature>
<dbReference type="InterPro" id="IPR050640">
    <property type="entry name" value="Bact_2-comp_sensor_kinase"/>
</dbReference>
<dbReference type="Pfam" id="PF06580">
    <property type="entry name" value="His_kinase"/>
    <property type="match status" value="1"/>
</dbReference>
<dbReference type="OrthoDB" id="2514702at2"/>
<evidence type="ECO:0000313" key="5">
    <source>
        <dbReference type="EMBL" id="MTW01802.1"/>
    </source>
</evidence>
<evidence type="ECO:0000259" key="4">
    <source>
        <dbReference type="SMART" id="SM00387"/>
    </source>
</evidence>
<evidence type="ECO:0000256" key="3">
    <source>
        <dbReference type="SAM" id="Phobius"/>
    </source>
</evidence>
<evidence type="ECO:0000313" key="6">
    <source>
        <dbReference type="Proteomes" id="UP000484015"/>
    </source>
</evidence>
<sequence length="308" mass="34170">MAFARTKQGTRSTLAFIREIGETARTLWWEFFDWLAVVEWRKLVVIHILVVIVLGMLHAGQVGGWFVFLSVCLKILAGGKRRAEVEAKEATEHAGTESLERRLAEAQLAALQAQVEPHFLFNTLALIGQLIETDQKQAAKVHSHLIDYLRATMPQMRSRSNHTLGRQIDMSRAYLAIMQARMKERLAVSIDVAPELLSASFPPMMLQTLIENSIKHGLEPKIEGGRIDIRATTTTGPSGSMLDVEVHDDGIGFDVHAGEGVGLANIRERLRLLHGNRAQLIIETPHDGGARVIIRLPFAPDIFAGTKP</sequence>
<dbReference type="Gene3D" id="3.30.565.10">
    <property type="entry name" value="Histidine kinase-like ATPase, C-terminal domain"/>
    <property type="match status" value="1"/>
</dbReference>
<comment type="catalytic activity">
    <reaction evidence="1">
        <text>ATP + protein L-histidine = ADP + protein N-phospho-L-histidine.</text>
        <dbReference type="EC" id="2.7.13.3"/>
    </reaction>
</comment>
<accession>A0A6L6PYL8</accession>
<evidence type="ECO:0000256" key="1">
    <source>
        <dbReference type="ARBA" id="ARBA00000085"/>
    </source>
</evidence>
<dbReference type="InterPro" id="IPR010559">
    <property type="entry name" value="Sig_transdc_His_kin_internal"/>
</dbReference>
<dbReference type="InterPro" id="IPR003594">
    <property type="entry name" value="HATPase_dom"/>
</dbReference>
<organism evidence="5 6">
    <name type="scientific">Pseudoduganella ginsengisoli</name>
    <dbReference type="NCBI Taxonomy" id="1462440"/>
    <lineage>
        <taxon>Bacteria</taxon>
        <taxon>Pseudomonadati</taxon>
        <taxon>Pseudomonadota</taxon>
        <taxon>Betaproteobacteria</taxon>
        <taxon>Burkholderiales</taxon>
        <taxon>Oxalobacteraceae</taxon>
        <taxon>Telluria group</taxon>
        <taxon>Pseudoduganella</taxon>
    </lineage>
</organism>
<keyword evidence="6" id="KW-1185">Reference proteome</keyword>
<dbReference type="GO" id="GO:0016020">
    <property type="term" value="C:membrane"/>
    <property type="evidence" value="ECO:0007669"/>
    <property type="project" value="InterPro"/>
</dbReference>
<keyword evidence="3" id="KW-0472">Membrane</keyword>
<dbReference type="PANTHER" id="PTHR34220">
    <property type="entry name" value="SENSOR HISTIDINE KINASE YPDA"/>
    <property type="match status" value="1"/>
</dbReference>
<keyword evidence="5" id="KW-0418">Kinase</keyword>
<keyword evidence="5" id="KW-0808">Transferase</keyword>
<feature type="transmembrane region" description="Helical" evidence="3">
    <location>
        <begin position="44"/>
        <end position="73"/>
    </location>
</feature>
<protein>
    <recommendedName>
        <fullName evidence="2">histidine kinase</fullName>
        <ecNumber evidence="2">2.7.13.3</ecNumber>
    </recommendedName>
</protein>
<name>A0A6L6PYL8_9BURK</name>
<dbReference type="InterPro" id="IPR004358">
    <property type="entry name" value="Sig_transdc_His_kin-like_C"/>
</dbReference>
<keyword evidence="3" id="KW-0812">Transmembrane</keyword>